<dbReference type="EMBL" id="QETF01000007">
    <property type="protein sequence ID" value="PWG17112.1"/>
    <property type="molecule type" value="Genomic_DNA"/>
</dbReference>
<dbReference type="NCBIfam" id="TIGR01444">
    <property type="entry name" value="fkbM_fam"/>
    <property type="match status" value="1"/>
</dbReference>
<name>A0A2V1P7A7_9RHOB</name>
<dbReference type="GO" id="GO:0005737">
    <property type="term" value="C:cytoplasm"/>
    <property type="evidence" value="ECO:0007669"/>
    <property type="project" value="GOC"/>
</dbReference>
<comment type="caution">
    <text evidence="2">The sequence shown here is derived from an EMBL/GenBank/DDBJ whole genome shotgun (WGS) entry which is preliminary data.</text>
</comment>
<sequence>MSDILADTRQALFAEVRRLSGILEKDKTRRRAPMVRRLHEIRRMLDPGYHYSSQAGQDLVIDMMLQRKRGGTFLDIGGYDGVRGSNTFFLEVFRGWTGALIEPVPAQLQKAQDVRRCPCHGVAVAATEGEADFIEVVEGYTQMSGLAETYDERALATVRADSRHKERRFTVATRTLAGIMEETGVTAPDFVSLDIEGGEIPVLESFDFSKFSVEFWSIENNTGDRRISEIMYDNGYKLAEFCGPDEVYQLVQE</sequence>
<dbReference type="AlphaFoldDB" id="A0A2V1P7A7"/>
<dbReference type="Proteomes" id="UP000245293">
    <property type="component" value="Unassembled WGS sequence"/>
</dbReference>
<keyword evidence="3" id="KW-1185">Reference proteome</keyword>
<dbReference type="InterPro" id="IPR029063">
    <property type="entry name" value="SAM-dependent_MTases_sf"/>
</dbReference>
<dbReference type="GO" id="GO:0005886">
    <property type="term" value="C:plasma membrane"/>
    <property type="evidence" value="ECO:0007669"/>
    <property type="project" value="TreeGrafter"/>
</dbReference>
<dbReference type="PANTHER" id="PTHR34009">
    <property type="entry name" value="PROTEIN STAR"/>
    <property type="match status" value="1"/>
</dbReference>
<dbReference type="GO" id="GO:0006888">
    <property type="term" value="P:endoplasmic reticulum to Golgi vesicle-mediated transport"/>
    <property type="evidence" value="ECO:0007669"/>
    <property type="project" value="TreeGrafter"/>
</dbReference>
<protein>
    <submittedName>
        <fullName evidence="2">Methyltransferase</fullName>
    </submittedName>
</protein>
<evidence type="ECO:0000259" key="1">
    <source>
        <dbReference type="Pfam" id="PF05050"/>
    </source>
</evidence>
<dbReference type="Pfam" id="PF05050">
    <property type="entry name" value="Methyltransf_21"/>
    <property type="match status" value="1"/>
</dbReference>
<dbReference type="InterPro" id="IPR053202">
    <property type="entry name" value="EGF_Rcpt_Signaling_Reg"/>
</dbReference>
<dbReference type="GO" id="GO:0008168">
    <property type="term" value="F:methyltransferase activity"/>
    <property type="evidence" value="ECO:0007669"/>
    <property type="project" value="UniProtKB-KW"/>
</dbReference>
<dbReference type="Gene3D" id="3.40.50.150">
    <property type="entry name" value="Vaccinia Virus protein VP39"/>
    <property type="match status" value="1"/>
</dbReference>
<keyword evidence="2" id="KW-0808">Transferase</keyword>
<dbReference type="PANTHER" id="PTHR34009:SF2">
    <property type="entry name" value="PROTEIN STAR"/>
    <property type="match status" value="1"/>
</dbReference>
<dbReference type="GO" id="GO:0032259">
    <property type="term" value="P:methylation"/>
    <property type="evidence" value="ECO:0007669"/>
    <property type="project" value="UniProtKB-KW"/>
</dbReference>
<organism evidence="2 3">
    <name type="scientific">Salibaculum griseiflavum</name>
    <dbReference type="NCBI Taxonomy" id="1914409"/>
    <lineage>
        <taxon>Bacteria</taxon>
        <taxon>Pseudomonadati</taxon>
        <taxon>Pseudomonadota</taxon>
        <taxon>Alphaproteobacteria</taxon>
        <taxon>Rhodobacterales</taxon>
        <taxon>Roseobacteraceae</taxon>
        <taxon>Salibaculum</taxon>
    </lineage>
</organism>
<gene>
    <name evidence="2" type="ORF">DFK10_08705</name>
</gene>
<dbReference type="RefSeq" id="WP_109388632.1">
    <property type="nucleotide sequence ID" value="NZ_QETF01000007.1"/>
</dbReference>
<evidence type="ECO:0000313" key="3">
    <source>
        <dbReference type="Proteomes" id="UP000245293"/>
    </source>
</evidence>
<keyword evidence="2" id="KW-0489">Methyltransferase</keyword>
<dbReference type="InterPro" id="IPR006342">
    <property type="entry name" value="FkbM_mtfrase"/>
</dbReference>
<evidence type="ECO:0000313" key="2">
    <source>
        <dbReference type="EMBL" id="PWG17112.1"/>
    </source>
</evidence>
<dbReference type="SUPFAM" id="SSF53335">
    <property type="entry name" value="S-adenosyl-L-methionine-dependent methyltransferases"/>
    <property type="match status" value="1"/>
</dbReference>
<dbReference type="OrthoDB" id="938855at2"/>
<proteinExistence type="predicted"/>
<feature type="domain" description="Methyltransferase FkbM" evidence="1">
    <location>
        <begin position="75"/>
        <end position="237"/>
    </location>
</feature>
<accession>A0A2V1P7A7</accession>
<dbReference type="GO" id="GO:0016197">
    <property type="term" value="P:endosomal transport"/>
    <property type="evidence" value="ECO:0007669"/>
    <property type="project" value="TreeGrafter"/>
</dbReference>
<reference evidence="3" key="1">
    <citation type="submission" date="2018-05" db="EMBL/GenBank/DDBJ databases">
        <authorList>
            <person name="Du Z."/>
            <person name="Wang X."/>
        </authorList>
    </citation>
    <scope>NUCLEOTIDE SEQUENCE [LARGE SCALE GENOMIC DNA]</scope>
    <source>
        <strain evidence="3">WDS4C29</strain>
    </source>
</reference>